<dbReference type="OrthoDB" id="4104684at2759"/>
<dbReference type="EMBL" id="AMGV01000002">
    <property type="protein sequence ID" value="KEF60740.1"/>
    <property type="molecule type" value="Genomic_DNA"/>
</dbReference>
<keyword evidence="7" id="KW-0326">Glycosidase</keyword>
<keyword evidence="4" id="KW-0732">Signal</keyword>
<keyword evidence="5" id="KW-0378">Hydrolase</keyword>
<dbReference type="PRINTS" id="PR00133">
    <property type="entry name" value="GLHYDRLASE3"/>
</dbReference>
<reference evidence="9 10" key="1">
    <citation type="submission" date="2013-03" db="EMBL/GenBank/DDBJ databases">
        <title>The Genome Sequence of Exophiala aquamarina CBS 119918.</title>
        <authorList>
            <consortium name="The Broad Institute Genomics Platform"/>
            <person name="Cuomo C."/>
            <person name="de Hoog S."/>
            <person name="Gorbushina A."/>
            <person name="Walker B."/>
            <person name="Young S.K."/>
            <person name="Zeng Q."/>
            <person name="Gargeya S."/>
            <person name="Fitzgerald M."/>
            <person name="Haas B."/>
            <person name="Abouelleil A."/>
            <person name="Allen A.W."/>
            <person name="Alvarado L."/>
            <person name="Arachchi H.M."/>
            <person name="Berlin A.M."/>
            <person name="Chapman S.B."/>
            <person name="Gainer-Dewar J."/>
            <person name="Goldberg J."/>
            <person name="Griggs A."/>
            <person name="Gujja S."/>
            <person name="Hansen M."/>
            <person name="Howarth C."/>
            <person name="Imamovic A."/>
            <person name="Ireland A."/>
            <person name="Larimer J."/>
            <person name="McCowan C."/>
            <person name="Murphy C."/>
            <person name="Pearson M."/>
            <person name="Poon T.W."/>
            <person name="Priest M."/>
            <person name="Roberts A."/>
            <person name="Saif S."/>
            <person name="Shea T."/>
            <person name="Sisk P."/>
            <person name="Sykes S."/>
            <person name="Wortman J."/>
            <person name="Nusbaum C."/>
            <person name="Birren B."/>
        </authorList>
    </citation>
    <scope>NUCLEOTIDE SEQUENCE [LARGE SCALE GENOMIC DNA]</scope>
    <source>
        <strain evidence="9 10">CBS 119918</strain>
    </source>
</reference>
<feature type="domain" description="Glycoside hydrolase family 3 N-terminal" evidence="8">
    <location>
        <begin position="40"/>
        <end position="395"/>
    </location>
</feature>
<evidence type="ECO:0000256" key="6">
    <source>
        <dbReference type="ARBA" id="ARBA00023180"/>
    </source>
</evidence>
<dbReference type="Proteomes" id="UP000027920">
    <property type="component" value="Unassembled WGS sequence"/>
</dbReference>
<dbReference type="STRING" id="1182545.A0A072PYR1"/>
<evidence type="ECO:0000256" key="2">
    <source>
        <dbReference type="ARBA" id="ARBA00005336"/>
    </source>
</evidence>
<organism evidence="9 10">
    <name type="scientific">Exophiala aquamarina CBS 119918</name>
    <dbReference type="NCBI Taxonomy" id="1182545"/>
    <lineage>
        <taxon>Eukaryota</taxon>
        <taxon>Fungi</taxon>
        <taxon>Dikarya</taxon>
        <taxon>Ascomycota</taxon>
        <taxon>Pezizomycotina</taxon>
        <taxon>Eurotiomycetes</taxon>
        <taxon>Chaetothyriomycetidae</taxon>
        <taxon>Chaetothyriales</taxon>
        <taxon>Herpotrichiellaceae</taxon>
        <taxon>Exophiala</taxon>
    </lineage>
</organism>
<dbReference type="Gene3D" id="3.40.50.1700">
    <property type="entry name" value="Glycoside hydrolase family 3 C-terminal domain"/>
    <property type="match status" value="1"/>
</dbReference>
<keyword evidence="10" id="KW-1185">Reference proteome</keyword>
<dbReference type="GO" id="GO:0009251">
    <property type="term" value="P:glucan catabolic process"/>
    <property type="evidence" value="ECO:0007669"/>
    <property type="project" value="TreeGrafter"/>
</dbReference>
<dbReference type="EC" id="3.2.1.21" evidence="3"/>
<dbReference type="PANTHER" id="PTHR30620">
    <property type="entry name" value="PERIPLASMIC BETA-GLUCOSIDASE-RELATED"/>
    <property type="match status" value="1"/>
</dbReference>
<dbReference type="AlphaFoldDB" id="A0A072PYR1"/>
<evidence type="ECO:0000259" key="8">
    <source>
        <dbReference type="Pfam" id="PF00933"/>
    </source>
</evidence>
<evidence type="ECO:0000256" key="5">
    <source>
        <dbReference type="ARBA" id="ARBA00022801"/>
    </source>
</evidence>
<dbReference type="InterPro" id="IPR001764">
    <property type="entry name" value="Glyco_hydro_3_N"/>
</dbReference>
<dbReference type="InterPro" id="IPR036962">
    <property type="entry name" value="Glyco_hydro_3_N_sf"/>
</dbReference>
<dbReference type="Pfam" id="PF00933">
    <property type="entry name" value="Glyco_hydro_3"/>
    <property type="match status" value="1"/>
</dbReference>
<sequence length="618" mass="67967">MLEKDDSVHLKENIATEEKYKDSSAPISERVADLLSRMTLAEKAGQLFHDMVLIPNNSPSQGPIRVLPSAESKVKELHMSHFNLLGAVTDARQAAMWYNALQSFVLSNTRLGIPVTMSTDPRNHFKENMGTSTRAGKLSQWPETLGLAALRDERLVEKFADIARREYVAIGLRCTLSPQLDLATEYRWARIEGTFGEDADLSGEMAKAYIRGFQGSTDGTIGRDSVSCMTKHFPGAGPQKDGEDAHFVYGKDQVYPGGQFEYHLKPFRNAIDAGTRQIMPYYSKPIGLKGDYSEEVGFAFHKAIITKLLREDLGYNGIVCTDWGLLTDAVILGQDMPARAWGCEKLSGLERVVKILDAGCDQFGGESRPELVIEAVQKGLVTESRIDQSVRRLLSEKFALGLFDSPFVDVEAAATMVGDAEFVREADMAQRRSYTLLTNRDGKALPLTFSDVQKKKIYFENLDHSILASKYGLEIQRVATPEAADIALIRLVAPHEPRPGGFEANFNAGSLEFSPTEKARQKEIYSTVPLSIVDVHLDRPAVLSEIAGQASALLVSYGSSATAFLDIVFGVDGCGPEGQLPFDLPSSQSAVIESDSDAPFSTRDPAFRFGHGLRYCLE</sequence>
<evidence type="ECO:0000256" key="1">
    <source>
        <dbReference type="ARBA" id="ARBA00000448"/>
    </source>
</evidence>
<dbReference type="InterPro" id="IPR051915">
    <property type="entry name" value="Cellulose_Degrad_GH3"/>
</dbReference>
<evidence type="ECO:0000256" key="7">
    <source>
        <dbReference type="ARBA" id="ARBA00023295"/>
    </source>
</evidence>
<dbReference type="InterPro" id="IPR036881">
    <property type="entry name" value="Glyco_hydro_3_C_sf"/>
</dbReference>
<comment type="catalytic activity">
    <reaction evidence="1">
        <text>Hydrolysis of terminal, non-reducing beta-D-glucosyl residues with release of beta-D-glucose.</text>
        <dbReference type="EC" id="3.2.1.21"/>
    </reaction>
</comment>
<comment type="caution">
    <text evidence="9">The sequence shown here is derived from an EMBL/GenBank/DDBJ whole genome shotgun (WGS) entry which is preliminary data.</text>
</comment>
<dbReference type="PANTHER" id="PTHR30620:SF16">
    <property type="entry name" value="LYSOSOMAL BETA GLUCOSIDASE"/>
    <property type="match status" value="1"/>
</dbReference>
<evidence type="ECO:0000256" key="4">
    <source>
        <dbReference type="ARBA" id="ARBA00022729"/>
    </source>
</evidence>
<keyword evidence="6" id="KW-0325">Glycoprotein</keyword>
<dbReference type="InterPro" id="IPR017853">
    <property type="entry name" value="GH"/>
</dbReference>
<name>A0A072PYR1_9EURO</name>
<proteinExistence type="inferred from homology"/>
<dbReference type="HOGENOM" id="CLU_004542_8_2_1"/>
<comment type="similarity">
    <text evidence="2">Belongs to the glycosyl hydrolase 3 family.</text>
</comment>
<dbReference type="SUPFAM" id="SSF51445">
    <property type="entry name" value="(Trans)glycosidases"/>
    <property type="match status" value="1"/>
</dbReference>
<protein>
    <recommendedName>
        <fullName evidence="3">beta-glucosidase</fullName>
        <ecNumber evidence="3">3.2.1.21</ecNumber>
    </recommendedName>
</protein>
<evidence type="ECO:0000256" key="3">
    <source>
        <dbReference type="ARBA" id="ARBA00012744"/>
    </source>
</evidence>
<dbReference type="RefSeq" id="XP_013263330.1">
    <property type="nucleotide sequence ID" value="XM_013407876.1"/>
</dbReference>
<dbReference type="GO" id="GO:0008422">
    <property type="term" value="F:beta-glucosidase activity"/>
    <property type="evidence" value="ECO:0007669"/>
    <property type="project" value="UniProtKB-EC"/>
</dbReference>
<dbReference type="Gene3D" id="3.20.20.300">
    <property type="entry name" value="Glycoside hydrolase, family 3, N-terminal domain"/>
    <property type="match status" value="1"/>
</dbReference>
<evidence type="ECO:0000313" key="9">
    <source>
        <dbReference type="EMBL" id="KEF60740.1"/>
    </source>
</evidence>
<accession>A0A072PYR1</accession>
<gene>
    <name evidence="9" type="ORF">A1O9_02301</name>
</gene>
<dbReference type="GeneID" id="25277246"/>
<dbReference type="VEuPathDB" id="FungiDB:A1O9_02301"/>
<dbReference type="SUPFAM" id="SSF52279">
    <property type="entry name" value="Beta-D-glucan exohydrolase, C-terminal domain"/>
    <property type="match status" value="1"/>
</dbReference>
<evidence type="ECO:0000313" key="10">
    <source>
        <dbReference type="Proteomes" id="UP000027920"/>
    </source>
</evidence>